<sequence length="359" mass="41197">MKYNKYIVLSLILTTLLLIGGCSKKEENANSENTVKDEKVKIAVSIIPQETFVKAVGKDLVEVTTMIPPGHSPANYEPTPKEMIGLSNASMYFAIGVPTEKANILTRLEDLNEDIKIINLQDEVGKVYEHRNFSEEEEHDHESHEEEGVHEDHGHESHEEEGTHKDHGHESHEEEGTHEDHDHESHEEEGTHEDHNHEGVDPHIWLSPKRVKIMVNTIKDNLIEVDPQNKNIYEENAKSYIEKLDKVDKEIKESLKGTEEKSFIIYHPSFGYFADDYNLNMITIEENGKEATAKRLKKIIDHAKDENIKFIFYQEEFHSEQAETIGKEIGAEVIEVSPLAPNYIDNMRNMAEKFNRGLN</sequence>
<feature type="compositionally biased region" description="Basic and acidic residues" evidence="4">
    <location>
        <begin position="133"/>
        <end position="201"/>
    </location>
</feature>
<dbReference type="PANTHER" id="PTHR42953:SF3">
    <property type="entry name" value="HIGH-AFFINITY ZINC UPTAKE SYSTEM PROTEIN ZNUA"/>
    <property type="match status" value="1"/>
</dbReference>
<evidence type="ECO:0000313" key="6">
    <source>
        <dbReference type="Proteomes" id="UP000216024"/>
    </source>
</evidence>
<dbReference type="InterPro" id="IPR050492">
    <property type="entry name" value="Bact_metal-bind_prot9"/>
</dbReference>
<dbReference type="OrthoDB" id="9810636at2"/>
<protein>
    <recommendedName>
        <fullName evidence="7">ABC transporter substrate-binding protein</fullName>
    </recommendedName>
</protein>
<dbReference type="GO" id="GO:0030001">
    <property type="term" value="P:metal ion transport"/>
    <property type="evidence" value="ECO:0007669"/>
    <property type="project" value="InterPro"/>
</dbReference>
<evidence type="ECO:0000313" key="5">
    <source>
        <dbReference type="EMBL" id="PAB57228.1"/>
    </source>
</evidence>
<name>A0A267ME79_9FIRM</name>
<dbReference type="GO" id="GO:0046872">
    <property type="term" value="F:metal ion binding"/>
    <property type="evidence" value="ECO:0007669"/>
    <property type="project" value="InterPro"/>
</dbReference>
<gene>
    <name evidence="5" type="ORF">CCE28_19275</name>
</gene>
<organism evidence="5 6">
    <name type="scientific">Anaeromicrobium sediminis</name>
    <dbReference type="NCBI Taxonomy" id="1478221"/>
    <lineage>
        <taxon>Bacteria</taxon>
        <taxon>Bacillati</taxon>
        <taxon>Bacillota</taxon>
        <taxon>Clostridia</taxon>
        <taxon>Peptostreptococcales</taxon>
        <taxon>Thermotaleaceae</taxon>
        <taxon>Anaeromicrobium</taxon>
    </lineage>
</organism>
<evidence type="ECO:0008006" key="7">
    <source>
        <dbReference type="Google" id="ProtNLM"/>
    </source>
</evidence>
<comment type="caution">
    <text evidence="5">The sequence shown here is derived from an EMBL/GenBank/DDBJ whole genome shotgun (WGS) entry which is preliminary data.</text>
</comment>
<evidence type="ECO:0000256" key="4">
    <source>
        <dbReference type="SAM" id="MobiDB-lite"/>
    </source>
</evidence>
<proteinExistence type="inferred from homology"/>
<dbReference type="Pfam" id="PF01297">
    <property type="entry name" value="ZnuA"/>
    <property type="match status" value="1"/>
</dbReference>
<accession>A0A267ME79</accession>
<dbReference type="PANTHER" id="PTHR42953">
    <property type="entry name" value="HIGH-AFFINITY ZINC UPTAKE SYSTEM PROTEIN ZNUA-RELATED"/>
    <property type="match status" value="1"/>
</dbReference>
<dbReference type="SUPFAM" id="SSF53807">
    <property type="entry name" value="Helical backbone' metal receptor"/>
    <property type="match status" value="1"/>
</dbReference>
<reference evidence="5 6" key="1">
    <citation type="submission" date="2017-06" db="EMBL/GenBank/DDBJ databases">
        <title>Draft genome sequence of anaerobic fermentative bacterium Anaeromicrobium sediminis DY2726D isolated from West Pacific Ocean sediments.</title>
        <authorList>
            <person name="Zeng X."/>
        </authorList>
    </citation>
    <scope>NUCLEOTIDE SEQUENCE [LARGE SCALE GENOMIC DNA]</scope>
    <source>
        <strain evidence="5 6">DY2726D</strain>
    </source>
</reference>
<dbReference type="EMBL" id="NIBG01000027">
    <property type="protein sequence ID" value="PAB57228.1"/>
    <property type="molecule type" value="Genomic_DNA"/>
</dbReference>
<keyword evidence="6" id="KW-1185">Reference proteome</keyword>
<evidence type="ECO:0000256" key="1">
    <source>
        <dbReference type="ARBA" id="ARBA00011028"/>
    </source>
</evidence>
<dbReference type="RefSeq" id="WP_095135454.1">
    <property type="nucleotide sequence ID" value="NZ_NIBG01000027.1"/>
</dbReference>
<evidence type="ECO:0000256" key="2">
    <source>
        <dbReference type="ARBA" id="ARBA00022448"/>
    </source>
</evidence>
<keyword evidence="2" id="KW-0813">Transport</keyword>
<keyword evidence="3" id="KW-0732">Signal</keyword>
<dbReference type="Gene3D" id="3.40.50.1980">
    <property type="entry name" value="Nitrogenase molybdenum iron protein domain"/>
    <property type="match status" value="2"/>
</dbReference>
<dbReference type="InterPro" id="IPR006127">
    <property type="entry name" value="ZnuA-like"/>
</dbReference>
<dbReference type="PROSITE" id="PS51257">
    <property type="entry name" value="PROKAR_LIPOPROTEIN"/>
    <property type="match status" value="1"/>
</dbReference>
<comment type="similarity">
    <text evidence="1">Belongs to the bacterial solute-binding protein 9 family.</text>
</comment>
<dbReference type="AlphaFoldDB" id="A0A267ME79"/>
<dbReference type="Proteomes" id="UP000216024">
    <property type="component" value="Unassembled WGS sequence"/>
</dbReference>
<evidence type="ECO:0000256" key="3">
    <source>
        <dbReference type="ARBA" id="ARBA00022729"/>
    </source>
</evidence>
<feature type="region of interest" description="Disordered" evidence="4">
    <location>
        <begin position="133"/>
        <end position="203"/>
    </location>
</feature>